<dbReference type="GO" id="GO:0016491">
    <property type="term" value="F:oxidoreductase activity"/>
    <property type="evidence" value="ECO:0007669"/>
    <property type="project" value="UniProtKB-KW"/>
</dbReference>
<comment type="similarity">
    <text evidence="1">Belongs to the short-chain dehydrogenases/reductases (SDR) family.</text>
</comment>
<evidence type="ECO:0000313" key="4">
    <source>
        <dbReference type="EMBL" id="USW52056.1"/>
    </source>
</evidence>
<organism evidence="4 5">
    <name type="scientific">Septoria linicola</name>
    <dbReference type="NCBI Taxonomy" id="215465"/>
    <lineage>
        <taxon>Eukaryota</taxon>
        <taxon>Fungi</taxon>
        <taxon>Dikarya</taxon>
        <taxon>Ascomycota</taxon>
        <taxon>Pezizomycotina</taxon>
        <taxon>Dothideomycetes</taxon>
        <taxon>Dothideomycetidae</taxon>
        <taxon>Mycosphaerellales</taxon>
        <taxon>Mycosphaerellaceae</taxon>
        <taxon>Septoria</taxon>
    </lineage>
</organism>
<dbReference type="SUPFAM" id="SSF51735">
    <property type="entry name" value="NAD(P)-binding Rossmann-fold domains"/>
    <property type="match status" value="1"/>
</dbReference>
<evidence type="ECO:0000256" key="3">
    <source>
        <dbReference type="ARBA" id="ARBA00023002"/>
    </source>
</evidence>
<dbReference type="Proteomes" id="UP001056384">
    <property type="component" value="Chromosome 4"/>
</dbReference>
<dbReference type="FunFam" id="3.40.50.720:FF:000084">
    <property type="entry name" value="Short-chain dehydrogenase reductase"/>
    <property type="match status" value="1"/>
</dbReference>
<dbReference type="EMBL" id="CP099421">
    <property type="protein sequence ID" value="USW52056.1"/>
    <property type="molecule type" value="Genomic_DNA"/>
</dbReference>
<protein>
    <submittedName>
        <fullName evidence="4">Short-chain dehydrogenase/reductase SDR, NAD(P)-binding domain superfamily</fullName>
    </submittedName>
</protein>
<sequence length="234" mass="24572">MARRRFEDKVVLVTGGTSGLGLATCALFLTEGAKLFVTDLLKRDVLSTLSGSNKSPNIHFQTCDVSSPSSCASAVSACIAKLSRIDVLFHNGARLADLGTVVDQDIATFDAVVRTNLSGLFYLSRAVIPPMKAQATGGSIVVTASTAGLFGDYGLCSYSAAKAGSVNLVRTMALDHARDGIRLNAVCPGYMVTPMTEGFRSEKHVHEALLESIPLNRGAQPEEVGSAVLFFGVG</sequence>
<dbReference type="InterPro" id="IPR036291">
    <property type="entry name" value="NAD(P)-bd_dom_sf"/>
</dbReference>
<dbReference type="InterPro" id="IPR020904">
    <property type="entry name" value="Sc_DH/Rdtase_CS"/>
</dbReference>
<keyword evidence="2" id="KW-0521">NADP</keyword>
<dbReference type="PANTHER" id="PTHR24321">
    <property type="entry name" value="DEHYDROGENASES, SHORT CHAIN"/>
    <property type="match status" value="1"/>
</dbReference>
<dbReference type="PROSITE" id="PS00061">
    <property type="entry name" value="ADH_SHORT"/>
    <property type="match status" value="1"/>
</dbReference>
<dbReference type="PANTHER" id="PTHR24321:SF8">
    <property type="entry name" value="ESTRADIOL 17-BETA-DEHYDROGENASE 8-RELATED"/>
    <property type="match status" value="1"/>
</dbReference>
<name>A0A9Q9AUB0_9PEZI</name>
<dbReference type="AlphaFoldDB" id="A0A9Q9AUB0"/>
<reference evidence="4" key="1">
    <citation type="submission" date="2022-06" db="EMBL/GenBank/DDBJ databases">
        <title>Complete genome sequences of two strains of the flax pathogen Septoria linicola.</title>
        <authorList>
            <person name="Lapalu N."/>
            <person name="Simon A."/>
            <person name="Demenou B."/>
            <person name="Paumier D."/>
            <person name="Guillot M.-P."/>
            <person name="Gout L."/>
            <person name="Valade R."/>
        </authorList>
    </citation>
    <scope>NUCLEOTIDE SEQUENCE</scope>
    <source>
        <strain evidence="4">SE15195</strain>
    </source>
</reference>
<dbReference type="InterPro" id="IPR002347">
    <property type="entry name" value="SDR_fam"/>
</dbReference>
<evidence type="ECO:0000256" key="1">
    <source>
        <dbReference type="ARBA" id="ARBA00006484"/>
    </source>
</evidence>
<dbReference type="CDD" id="cd05233">
    <property type="entry name" value="SDR_c"/>
    <property type="match status" value="1"/>
</dbReference>
<dbReference type="Pfam" id="PF00106">
    <property type="entry name" value="adh_short"/>
    <property type="match status" value="1"/>
</dbReference>
<keyword evidence="3" id="KW-0560">Oxidoreductase</keyword>
<evidence type="ECO:0000313" key="5">
    <source>
        <dbReference type="Proteomes" id="UP001056384"/>
    </source>
</evidence>
<proteinExistence type="inferred from homology"/>
<gene>
    <name evidence="4" type="ORF">Slin15195_G053750</name>
</gene>
<keyword evidence="5" id="KW-1185">Reference proteome</keyword>
<dbReference type="Gene3D" id="3.40.50.720">
    <property type="entry name" value="NAD(P)-binding Rossmann-like Domain"/>
    <property type="match status" value="1"/>
</dbReference>
<accession>A0A9Q9AUB0</accession>
<dbReference type="PRINTS" id="PR00081">
    <property type="entry name" value="GDHRDH"/>
</dbReference>
<evidence type="ECO:0000256" key="2">
    <source>
        <dbReference type="ARBA" id="ARBA00022857"/>
    </source>
</evidence>